<accession>A0A315XUW4</accession>
<organism evidence="1 2">
    <name type="scientific">Ruminococcus flavefaciens</name>
    <dbReference type="NCBI Taxonomy" id="1265"/>
    <lineage>
        <taxon>Bacteria</taxon>
        <taxon>Bacillati</taxon>
        <taxon>Bacillota</taxon>
        <taxon>Clostridia</taxon>
        <taxon>Eubacteriales</taxon>
        <taxon>Oscillospiraceae</taxon>
        <taxon>Ruminococcus</taxon>
    </lineage>
</organism>
<dbReference type="SUPFAM" id="SSF53850">
    <property type="entry name" value="Periplasmic binding protein-like II"/>
    <property type="match status" value="1"/>
</dbReference>
<gene>
    <name evidence="1" type="ORF">IE37_03092</name>
</gene>
<sequence>MLTLSKKIFLISSVIVLSSCSFVKNSSSNISQPNVCKIVDENIPENDIIINMAVLDFDNYKLEQEVLKEFNEADNGYHINVIDYAEFYDFNPEESSDIGESYTAADMRIVQDILNKDDIDMTLNLLTIERVFSLAQKGAFVDFNELIKSDTDKNAINLNEHILELCEIDSKLYYMPFGYSINTLYGYEEYVGKIDDWNISSMKANWEKMPEGSLFSKQHMGGVDTASGIFYDLCMNCVPSFINYKNNKCRFDSDEFIELLDFTKEFKADGLIDKSKFVAEEYFLSTAKIDSFECFQEYLYDYGRNKKISFVGYPSTDCSNSFVSLYGDAEICAKASKEVQKGAWEFIKLLISEKIQNKMFFPEIIEDNNISLGFPINNDSLKNKADELISNNNYNTVIYINGNECNMGNFTSEQYDILKEVINNTNHLEFEIGGLYNIIYEEVELMIDGDQSSAQTAKNIQSRASILLSE</sequence>
<dbReference type="Gene3D" id="3.40.190.10">
    <property type="entry name" value="Periplasmic binding protein-like II"/>
    <property type="match status" value="1"/>
</dbReference>
<name>A0A315XUW4_RUMFL</name>
<dbReference type="PROSITE" id="PS51257">
    <property type="entry name" value="PROKAR_LIPOPROTEIN"/>
    <property type="match status" value="1"/>
</dbReference>
<reference evidence="1 2" key="1">
    <citation type="submission" date="2018-05" db="EMBL/GenBank/DDBJ databases">
        <title>The Hungate 1000. A catalogue of reference genomes from the rumen microbiome.</title>
        <authorList>
            <person name="Kelly W."/>
        </authorList>
    </citation>
    <scope>NUCLEOTIDE SEQUENCE [LARGE SCALE GENOMIC DNA]</scope>
    <source>
        <strain evidence="1 2">SAb67</strain>
    </source>
</reference>
<dbReference type="RefSeq" id="WP_109727764.1">
    <property type="nucleotide sequence ID" value="NZ_QGDI01000014.1"/>
</dbReference>
<dbReference type="Proteomes" id="UP000245720">
    <property type="component" value="Unassembled WGS sequence"/>
</dbReference>
<evidence type="ECO:0000313" key="2">
    <source>
        <dbReference type="Proteomes" id="UP000245720"/>
    </source>
</evidence>
<protein>
    <submittedName>
        <fullName evidence="1">ABC-type glycerol-3-phosphate transport system substrate-binding protein</fullName>
    </submittedName>
</protein>
<comment type="caution">
    <text evidence="1">The sequence shown here is derived from an EMBL/GenBank/DDBJ whole genome shotgun (WGS) entry which is preliminary data.</text>
</comment>
<proteinExistence type="predicted"/>
<dbReference type="OrthoDB" id="1815725at2"/>
<evidence type="ECO:0000313" key="1">
    <source>
        <dbReference type="EMBL" id="PWJ10445.1"/>
    </source>
</evidence>
<dbReference type="EMBL" id="QGDI01000014">
    <property type="protein sequence ID" value="PWJ10445.1"/>
    <property type="molecule type" value="Genomic_DNA"/>
</dbReference>
<dbReference type="AlphaFoldDB" id="A0A315XUW4"/>